<dbReference type="Gene3D" id="3.30.1490.20">
    <property type="entry name" value="ATP-grasp fold, A domain"/>
    <property type="match status" value="1"/>
</dbReference>
<dbReference type="GO" id="GO:0046872">
    <property type="term" value="F:metal ion binding"/>
    <property type="evidence" value="ECO:0007669"/>
    <property type="project" value="UniProtKB-KW"/>
</dbReference>
<sequence>MKNKQQRIGVIMGGTSAEREVSLRTGAAIVKALEECGYTVVAIDADKTLPAQLIEKQIDVVFLAVHGRFGEDGTIQGMLELMQIPYTGSGVLASALAIDKAVTKRMVAQDGVTTPAATLVDVNSDVDDIVAQCGHFPQVVKPVREGSTLGIAIANNADELKQAIAQARDYDRRVLVEDYIDGREVTVSVMNGRALSIIEIVPESGFYDYTAKYTVGKTRYLVPAPLPESQYKAIQQAAVASYASLGCRGAARVDFMVTDDNFYFLEVNTIPGMTETSLLPKAAADCGMDFAKLVEGILDDASLDR</sequence>
<dbReference type="Gene3D" id="3.30.470.20">
    <property type="entry name" value="ATP-grasp fold, B domain"/>
    <property type="match status" value="1"/>
</dbReference>
<protein>
    <recommendedName>
        <fullName evidence="4 16">D-alanine--D-alanine ligase</fullName>
        <ecNumber evidence="4 16">6.3.2.4</ecNumber>
    </recommendedName>
    <alternativeName>
        <fullName evidence="16">D-Ala-D-Ala ligase</fullName>
    </alternativeName>
    <alternativeName>
        <fullName evidence="16">D-alanylalanine synthetase</fullName>
    </alternativeName>
</protein>
<evidence type="ECO:0000256" key="2">
    <source>
        <dbReference type="ARBA" id="ARBA00004496"/>
    </source>
</evidence>
<evidence type="ECO:0000256" key="10">
    <source>
        <dbReference type="ARBA" id="ARBA00022842"/>
    </source>
</evidence>
<dbReference type="EMBL" id="AAEW02000016">
    <property type="protein sequence ID" value="EAT14874.1"/>
    <property type="molecule type" value="Genomic_DNA"/>
</dbReference>
<dbReference type="GO" id="GO:0005737">
    <property type="term" value="C:cytoplasm"/>
    <property type="evidence" value="ECO:0007669"/>
    <property type="project" value="UniProtKB-SubCell"/>
</dbReference>
<evidence type="ECO:0000256" key="11">
    <source>
        <dbReference type="ARBA" id="ARBA00022960"/>
    </source>
</evidence>
<keyword evidence="6 16" id="KW-0436">Ligase</keyword>
<evidence type="ECO:0000256" key="1">
    <source>
        <dbReference type="ARBA" id="ARBA00001936"/>
    </source>
</evidence>
<keyword evidence="10 18" id="KW-0460">Magnesium</keyword>
<keyword evidence="5 16" id="KW-0963">Cytoplasm</keyword>
<dbReference type="FunFam" id="3.30.470.20:FF:000008">
    <property type="entry name" value="D-alanine--D-alanine ligase"/>
    <property type="match status" value="1"/>
</dbReference>
<dbReference type="RefSeq" id="WP_006001970.1">
    <property type="nucleotide sequence ID" value="NZ_AAEW02000016.1"/>
</dbReference>
<evidence type="ECO:0000256" key="7">
    <source>
        <dbReference type="ARBA" id="ARBA00022723"/>
    </source>
</evidence>
<evidence type="ECO:0000313" key="22">
    <source>
        <dbReference type="Proteomes" id="UP000005695"/>
    </source>
</evidence>
<reference evidence="21" key="1">
    <citation type="submission" date="2006-05" db="EMBL/GenBank/DDBJ databases">
        <title>Annotation of the draft genome assembly of Desulfuromonas acetoxidans DSM 684.</title>
        <authorList>
            <consortium name="US DOE Joint Genome Institute (JGI-ORNL)"/>
            <person name="Larimer F."/>
            <person name="Land M."/>
            <person name="Hauser L."/>
        </authorList>
    </citation>
    <scope>NUCLEOTIDE SEQUENCE [LARGE SCALE GENOMIC DNA]</scope>
    <source>
        <strain evidence="21">DSM 684</strain>
    </source>
</reference>
<keyword evidence="8 19" id="KW-0547">Nucleotide-binding</keyword>
<feature type="active site" evidence="17">
    <location>
        <position position="18"/>
    </location>
</feature>
<dbReference type="SUPFAM" id="SSF52440">
    <property type="entry name" value="PreATP-grasp domain"/>
    <property type="match status" value="1"/>
</dbReference>
<feature type="domain" description="ATP-grasp" evidence="20">
    <location>
        <begin position="104"/>
        <end position="299"/>
    </location>
</feature>
<feature type="binding site" evidence="18">
    <location>
        <position position="266"/>
    </location>
    <ligand>
        <name>Mg(2+)</name>
        <dbReference type="ChEBI" id="CHEBI:18420"/>
        <label>2</label>
    </ligand>
</feature>
<evidence type="ECO:0000256" key="16">
    <source>
        <dbReference type="HAMAP-Rule" id="MF_00047"/>
    </source>
</evidence>
<dbReference type="PIRSF" id="PIRSF039102">
    <property type="entry name" value="Ddl/VanB"/>
    <property type="match status" value="1"/>
</dbReference>
<dbReference type="GO" id="GO:0009252">
    <property type="term" value="P:peptidoglycan biosynthetic process"/>
    <property type="evidence" value="ECO:0007669"/>
    <property type="project" value="UniProtKB-UniRule"/>
</dbReference>
<evidence type="ECO:0000256" key="19">
    <source>
        <dbReference type="PROSITE-ProRule" id="PRU00409"/>
    </source>
</evidence>
<evidence type="ECO:0000256" key="8">
    <source>
        <dbReference type="ARBA" id="ARBA00022741"/>
    </source>
</evidence>
<dbReference type="InterPro" id="IPR016185">
    <property type="entry name" value="PreATP-grasp_dom_sf"/>
</dbReference>
<evidence type="ECO:0000256" key="9">
    <source>
        <dbReference type="ARBA" id="ARBA00022840"/>
    </source>
</evidence>
<evidence type="ECO:0000259" key="20">
    <source>
        <dbReference type="PROSITE" id="PS50975"/>
    </source>
</evidence>
<comment type="catalytic activity">
    <reaction evidence="15 16">
        <text>2 D-alanine + ATP = D-alanyl-D-alanine + ADP + phosphate + H(+)</text>
        <dbReference type="Rhea" id="RHEA:11224"/>
        <dbReference type="ChEBI" id="CHEBI:15378"/>
        <dbReference type="ChEBI" id="CHEBI:30616"/>
        <dbReference type="ChEBI" id="CHEBI:43474"/>
        <dbReference type="ChEBI" id="CHEBI:57416"/>
        <dbReference type="ChEBI" id="CHEBI:57822"/>
        <dbReference type="ChEBI" id="CHEBI:456216"/>
        <dbReference type="EC" id="6.3.2.4"/>
    </reaction>
</comment>
<dbReference type="PROSITE" id="PS50975">
    <property type="entry name" value="ATP_GRASP"/>
    <property type="match status" value="1"/>
</dbReference>
<keyword evidence="11 16" id="KW-0133">Cell shape</keyword>
<feature type="binding site" evidence="18">
    <location>
        <position position="254"/>
    </location>
    <ligand>
        <name>Mg(2+)</name>
        <dbReference type="ChEBI" id="CHEBI:18420"/>
        <label>1</label>
    </ligand>
</feature>
<feature type="active site" evidence="17">
    <location>
        <position position="277"/>
    </location>
</feature>
<dbReference type="GO" id="GO:0071555">
    <property type="term" value="P:cell wall organization"/>
    <property type="evidence" value="ECO:0007669"/>
    <property type="project" value="UniProtKB-KW"/>
</dbReference>
<comment type="cofactor">
    <cofactor evidence="18">
        <name>Mg(2+)</name>
        <dbReference type="ChEBI" id="CHEBI:18420"/>
    </cofactor>
    <cofactor evidence="18">
        <name>Mn(2+)</name>
        <dbReference type="ChEBI" id="CHEBI:29035"/>
    </cofactor>
    <text evidence="18">Binds 2 magnesium or manganese ions per subunit.</text>
</comment>
<evidence type="ECO:0000313" key="21">
    <source>
        <dbReference type="EMBL" id="EAT14874.1"/>
    </source>
</evidence>
<comment type="subcellular location">
    <subcellularLocation>
        <location evidence="2 16">Cytoplasm</location>
    </subcellularLocation>
</comment>
<evidence type="ECO:0000256" key="12">
    <source>
        <dbReference type="ARBA" id="ARBA00022984"/>
    </source>
</evidence>
<evidence type="ECO:0000256" key="4">
    <source>
        <dbReference type="ARBA" id="ARBA00012216"/>
    </source>
</evidence>
<reference evidence="21" key="2">
    <citation type="submission" date="2006-05" db="EMBL/GenBank/DDBJ databases">
        <title>Sequencing of the draft genome and assembly of Desulfuromonas acetoxidans DSM 684.</title>
        <authorList>
            <consortium name="US DOE Joint Genome Institute (JGI-PGF)"/>
            <person name="Copeland A."/>
            <person name="Lucas S."/>
            <person name="Lapidus A."/>
            <person name="Barry K."/>
            <person name="Detter J.C."/>
            <person name="Glavina del Rio T."/>
            <person name="Hammon N."/>
            <person name="Israni S."/>
            <person name="Dalin E."/>
            <person name="Tice H."/>
            <person name="Bruce D."/>
            <person name="Pitluck S."/>
            <person name="Richardson P."/>
        </authorList>
    </citation>
    <scope>NUCLEOTIDE SEQUENCE [LARGE SCALE GENOMIC DNA]</scope>
    <source>
        <strain evidence="21">DSM 684</strain>
    </source>
</reference>
<keyword evidence="12 16" id="KW-0573">Peptidoglycan synthesis</keyword>
<keyword evidence="7 18" id="KW-0479">Metal-binding</keyword>
<dbReference type="OrthoDB" id="9813261at2"/>
<dbReference type="GO" id="GO:0008716">
    <property type="term" value="F:D-alanine-D-alanine ligase activity"/>
    <property type="evidence" value="ECO:0007669"/>
    <property type="project" value="UniProtKB-UniRule"/>
</dbReference>
<dbReference type="InterPro" id="IPR011095">
    <property type="entry name" value="Dala_Dala_lig_C"/>
</dbReference>
<evidence type="ECO:0000256" key="3">
    <source>
        <dbReference type="ARBA" id="ARBA00010871"/>
    </source>
</evidence>
<dbReference type="Pfam" id="PF01820">
    <property type="entry name" value="Dala_Dala_lig_N"/>
    <property type="match status" value="1"/>
</dbReference>
<dbReference type="EC" id="6.3.2.4" evidence="4 16"/>
<dbReference type="Pfam" id="PF07478">
    <property type="entry name" value="Dala_Dala_lig_C"/>
    <property type="match status" value="1"/>
</dbReference>
<dbReference type="GO" id="GO:0008360">
    <property type="term" value="P:regulation of cell shape"/>
    <property type="evidence" value="ECO:0007669"/>
    <property type="project" value="UniProtKB-KW"/>
</dbReference>
<dbReference type="SUPFAM" id="SSF56059">
    <property type="entry name" value="Glutathione synthetase ATP-binding domain-like"/>
    <property type="match status" value="1"/>
</dbReference>
<comment type="function">
    <text evidence="16">Cell wall formation.</text>
</comment>
<dbReference type="InterPro" id="IPR000291">
    <property type="entry name" value="D-Ala_lig_Van_CS"/>
</dbReference>
<comment type="cofactor">
    <cofactor evidence="1">
        <name>Mn(2+)</name>
        <dbReference type="ChEBI" id="CHEBI:29035"/>
    </cofactor>
</comment>
<dbReference type="GO" id="GO:0005524">
    <property type="term" value="F:ATP binding"/>
    <property type="evidence" value="ECO:0007669"/>
    <property type="project" value="UniProtKB-UniRule"/>
</dbReference>
<dbReference type="InterPro" id="IPR005905">
    <property type="entry name" value="D_ala_D_ala"/>
</dbReference>
<evidence type="ECO:0000256" key="14">
    <source>
        <dbReference type="ARBA" id="ARBA00023316"/>
    </source>
</evidence>
<keyword evidence="14 16" id="KW-0961">Cell wall biogenesis/degradation</keyword>
<dbReference type="InterPro" id="IPR011127">
    <property type="entry name" value="Dala_Dala_lig_N"/>
</dbReference>
<name>Q1JXB8_DESA6</name>
<comment type="pathway">
    <text evidence="16">Cell wall biogenesis; peptidoglycan biosynthesis.</text>
</comment>
<dbReference type="PANTHER" id="PTHR23132:SF23">
    <property type="entry name" value="D-ALANINE--D-ALANINE LIGASE B"/>
    <property type="match status" value="1"/>
</dbReference>
<dbReference type="PANTHER" id="PTHR23132">
    <property type="entry name" value="D-ALANINE--D-ALANINE LIGASE"/>
    <property type="match status" value="1"/>
</dbReference>
<dbReference type="PROSITE" id="PS00844">
    <property type="entry name" value="DALA_DALA_LIGASE_2"/>
    <property type="match status" value="1"/>
</dbReference>
<feature type="binding site" evidence="18">
    <location>
        <position position="266"/>
    </location>
    <ligand>
        <name>Mg(2+)</name>
        <dbReference type="ChEBI" id="CHEBI:18420"/>
        <label>1</label>
    </ligand>
</feature>
<keyword evidence="22" id="KW-1185">Reference proteome</keyword>
<gene>
    <name evidence="16" type="primary">ddl</name>
    <name evidence="21" type="ORF">Dace_0883</name>
</gene>
<comment type="similarity">
    <text evidence="3 16">Belongs to the D-alanine--D-alanine ligase family.</text>
</comment>
<dbReference type="Gene3D" id="3.40.50.20">
    <property type="match status" value="1"/>
</dbReference>
<feature type="active site" evidence="17">
    <location>
        <position position="147"/>
    </location>
</feature>
<evidence type="ECO:0000256" key="18">
    <source>
        <dbReference type="PIRSR" id="PIRSR039102-3"/>
    </source>
</evidence>
<evidence type="ECO:0000256" key="5">
    <source>
        <dbReference type="ARBA" id="ARBA00022490"/>
    </source>
</evidence>
<keyword evidence="9 19" id="KW-0067">ATP-binding</keyword>
<organism evidence="21 22">
    <name type="scientific">Desulfuromonas acetoxidans (strain DSM 684 / 11070)</name>
    <dbReference type="NCBI Taxonomy" id="281689"/>
    <lineage>
        <taxon>Bacteria</taxon>
        <taxon>Pseudomonadati</taxon>
        <taxon>Thermodesulfobacteriota</taxon>
        <taxon>Desulfuromonadia</taxon>
        <taxon>Desulfuromonadales</taxon>
        <taxon>Desulfuromonadaceae</taxon>
        <taxon>Desulfuromonas</taxon>
    </lineage>
</organism>
<dbReference type="NCBIfam" id="NF002378">
    <property type="entry name" value="PRK01372.1"/>
    <property type="match status" value="1"/>
</dbReference>
<evidence type="ECO:0000256" key="15">
    <source>
        <dbReference type="ARBA" id="ARBA00047614"/>
    </source>
</evidence>
<dbReference type="PROSITE" id="PS00843">
    <property type="entry name" value="DALA_DALA_LIGASE_1"/>
    <property type="match status" value="1"/>
</dbReference>
<proteinExistence type="inferred from homology"/>
<dbReference type="UniPathway" id="UPA00219"/>
<dbReference type="InterPro" id="IPR011761">
    <property type="entry name" value="ATP-grasp"/>
</dbReference>
<feature type="binding site" evidence="18">
    <location>
        <position position="268"/>
    </location>
    <ligand>
        <name>Mg(2+)</name>
        <dbReference type="ChEBI" id="CHEBI:18420"/>
        <label>2</label>
    </ligand>
</feature>
<evidence type="ECO:0000256" key="17">
    <source>
        <dbReference type="PIRSR" id="PIRSR039102-1"/>
    </source>
</evidence>
<dbReference type="HAMAP" id="MF_00047">
    <property type="entry name" value="Dala_Dala_lig"/>
    <property type="match status" value="1"/>
</dbReference>
<accession>Q1JXB8</accession>
<evidence type="ECO:0000256" key="13">
    <source>
        <dbReference type="ARBA" id="ARBA00023211"/>
    </source>
</evidence>
<evidence type="ECO:0000256" key="6">
    <source>
        <dbReference type="ARBA" id="ARBA00022598"/>
    </source>
</evidence>
<dbReference type="AlphaFoldDB" id="Q1JXB8"/>
<keyword evidence="13 18" id="KW-0464">Manganese</keyword>
<dbReference type="Proteomes" id="UP000005695">
    <property type="component" value="Unassembled WGS sequence"/>
</dbReference>
<dbReference type="InterPro" id="IPR013815">
    <property type="entry name" value="ATP_grasp_subdomain_1"/>
</dbReference>
<comment type="caution">
    <text evidence="21">The sequence shown here is derived from an EMBL/GenBank/DDBJ whole genome shotgun (WGS) entry which is preliminary data.</text>
</comment>
<dbReference type="NCBIfam" id="TIGR01205">
    <property type="entry name" value="D_ala_D_alaTIGR"/>
    <property type="match status" value="1"/>
</dbReference>